<evidence type="ECO:0000313" key="11">
    <source>
        <dbReference type="RefSeq" id="XP_014482858.1"/>
    </source>
</evidence>
<evidence type="ECO:0000256" key="7">
    <source>
        <dbReference type="RuleBase" id="RU367034"/>
    </source>
</evidence>
<dbReference type="GO" id="GO:0031209">
    <property type="term" value="C:SCAR complex"/>
    <property type="evidence" value="ECO:0007669"/>
    <property type="project" value="TreeGrafter"/>
</dbReference>
<dbReference type="InterPro" id="IPR028288">
    <property type="entry name" value="SCAR/WAVE_fam"/>
</dbReference>
<dbReference type="PANTHER" id="PTHR12902">
    <property type="entry name" value="WASP-1"/>
    <property type="match status" value="1"/>
</dbReference>
<feature type="compositionally biased region" description="Low complexity" evidence="8">
    <location>
        <begin position="311"/>
        <end position="327"/>
    </location>
</feature>
<dbReference type="Proteomes" id="UP000515204">
    <property type="component" value="Unplaced"/>
</dbReference>
<gene>
    <name evidence="11" type="primary">LOC106748649</name>
</gene>
<dbReference type="PROSITE" id="PS51082">
    <property type="entry name" value="WH2"/>
    <property type="match status" value="1"/>
</dbReference>
<dbReference type="AlphaFoldDB" id="A0A6P3XY51"/>
<dbReference type="Gene3D" id="6.10.280.150">
    <property type="match status" value="2"/>
</dbReference>
<keyword evidence="3 7" id="KW-0963">Cytoplasm</keyword>
<protein>
    <recommendedName>
        <fullName evidence="7">Wiskott-Aldrich syndrome protein family member</fullName>
        <shortName evidence="7">WASP family protein member</shortName>
    </recommendedName>
</protein>
<dbReference type="SMART" id="SM00246">
    <property type="entry name" value="WH2"/>
    <property type="match status" value="1"/>
</dbReference>
<proteinExistence type="inferred from homology"/>
<dbReference type="InterPro" id="IPR003124">
    <property type="entry name" value="WH2_dom"/>
</dbReference>
<feature type="region of interest" description="Disordered" evidence="8">
    <location>
        <begin position="295"/>
        <end position="470"/>
    </location>
</feature>
<feature type="region of interest" description="Disordered" evidence="8">
    <location>
        <begin position="172"/>
        <end position="217"/>
    </location>
</feature>
<evidence type="ECO:0000313" key="10">
    <source>
        <dbReference type="Proteomes" id="UP000515204"/>
    </source>
</evidence>
<keyword evidence="5 7" id="KW-0009">Actin-binding</keyword>
<dbReference type="GO" id="GO:0034237">
    <property type="term" value="F:protein kinase A regulatory subunit binding"/>
    <property type="evidence" value="ECO:0007669"/>
    <property type="project" value="TreeGrafter"/>
</dbReference>
<evidence type="ECO:0000256" key="6">
    <source>
        <dbReference type="ARBA" id="ARBA00023212"/>
    </source>
</evidence>
<feature type="compositionally biased region" description="Polar residues" evidence="8">
    <location>
        <begin position="378"/>
        <end position="395"/>
    </location>
</feature>
<feature type="compositionally biased region" description="Polar residues" evidence="8">
    <location>
        <begin position="353"/>
        <end position="363"/>
    </location>
</feature>
<comment type="subcellular location">
    <subcellularLocation>
        <location evidence="1 7">Cytoplasm</location>
        <location evidence="1 7">Cytoskeleton</location>
    </subcellularLocation>
</comment>
<feature type="compositionally biased region" description="Acidic residues" evidence="8">
    <location>
        <begin position="560"/>
        <end position="576"/>
    </location>
</feature>
<feature type="compositionally biased region" description="Low complexity" evidence="8">
    <location>
        <begin position="397"/>
        <end position="408"/>
    </location>
</feature>
<comment type="similarity">
    <text evidence="2 7">Belongs to the SCAR/WAVE family.</text>
</comment>
<keyword evidence="10" id="KW-1185">Reference proteome</keyword>
<feature type="compositionally biased region" description="Pro residues" evidence="8">
    <location>
        <begin position="428"/>
        <end position="464"/>
    </location>
</feature>
<dbReference type="FunFam" id="1.20.5.340:FF:000012">
    <property type="entry name" value="Wiskott-Aldrich syndrome protein family member 1"/>
    <property type="match status" value="1"/>
</dbReference>
<reference evidence="11" key="1">
    <citation type="submission" date="2025-08" db="UniProtKB">
        <authorList>
            <consortium name="RefSeq"/>
        </authorList>
    </citation>
    <scope>IDENTIFICATION</scope>
</reference>
<comment type="subunit">
    <text evidence="7">Binds actin and the Arp2/3 complex.</text>
</comment>
<sequence>MPLPKRLVEPVHVARGTIPDDFPLPSELEAATNGTLANTIRQLSSLSRHAEDLFGELAREAHGLSDRANSLQARIDRLAVKVTQLDSNVEEVSLQDIHMRKAFKSSVVFDQQVVSRDTMPTAMLETYHQCDTPPPLDKLNIYREDGKDGLKFYTDPNYFFDLWSQEMLKDTEKKLHDRGKKPHRPRNEEGGGGGGRHKKRVRQPHNTRERQRQLAVGHGEYIMPTQGIQYRAPHNVPDDALLGMVMAEPRPPRPNSIELQRSYPPEGQHLYSPPSSDHYRATNYVAQGYDENLYGSHYAPGQVPAGSETYQSPGGQSTPSRGGRSRPSQPPPAPPSNASSNSTPTVASANNTPTRGRSMSTGRDTLPPPPPPPGETMSPPSMNGSIPSHLLNRNGSRSDSPLPSRRSTPTPPNHSGQLGTDETDPAPQDLPPPPPTPDPTPPRPISPPCNIPPPPPPPPPPPVANGPVVAPLTNGDIAKMIATNPPKLKPLKNIVADGQLRKPVNPNIPLVDPRNDLLKAIRDGIKLRKVEKIEQKEVERVNALNDVASILARRVAVEFSDSDSASESECDSEGWGEQESNLA</sequence>
<accession>A0A6P3XY51</accession>
<dbReference type="OrthoDB" id="1060785at2759"/>
<dbReference type="GO" id="GO:0071933">
    <property type="term" value="F:Arp2/3 complex binding"/>
    <property type="evidence" value="ECO:0007669"/>
    <property type="project" value="TreeGrafter"/>
</dbReference>
<evidence type="ECO:0000256" key="4">
    <source>
        <dbReference type="ARBA" id="ARBA00022553"/>
    </source>
</evidence>
<keyword evidence="4" id="KW-0597">Phosphoprotein</keyword>
<dbReference type="GO" id="GO:0003779">
    <property type="term" value="F:actin binding"/>
    <property type="evidence" value="ECO:0007669"/>
    <property type="project" value="UniProtKB-UniRule"/>
</dbReference>
<comment type="function">
    <text evidence="7">Downstream effector molecule involved in the transmission of signals from tyrosine kinase receptors and small GTPases to the actin cytoskeleton. Promotes formation of actin filaments. Part of the WAVE complex that regulates lamellipodia formation. The WAVE complex regulates actin filament reorganization via its interaction with the Arp2/3 complex.</text>
</comment>
<feature type="domain" description="WH2" evidence="9">
    <location>
        <begin position="513"/>
        <end position="530"/>
    </location>
</feature>
<dbReference type="GeneID" id="106748649"/>
<dbReference type="CTD" id="34519"/>
<evidence type="ECO:0000256" key="1">
    <source>
        <dbReference type="ARBA" id="ARBA00004245"/>
    </source>
</evidence>
<feature type="compositionally biased region" description="Basic residues" evidence="8">
    <location>
        <begin position="195"/>
        <end position="205"/>
    </location>
</feature>
<dbReference type="GO" id="GO:0030036">
    <property type="term" value="P:actin cytoskeleton organization"/>
    <property type="evidence" value="ECO:0007669"/>
    <property type="project" value="UniProtKB-UniRule"/>
</dbReference>
<evidence type="ECO:0000256" key="8">
    <source>
        <dbReference type="SAM" id="MobiDB-lite"/>
    </source>
</evidence>
<feature type="compositionally biased region" description="Low complexity" evidence="8">
    <location>
        <begin position="336"/>
        <end position="352"/>
    </location>
</feature>
<evidence type="ECO:0000256" key="2">
    <source>
        <dbReference type="ARBA" id="ARBA00006993"/>
    </source>
</evidence>
<name>A0A6P3XY51_DINQU</name>
<organism evidence="10 11">
    <name type="scientific">Dinoponera quadriceps</name>
    <name type="common">South American ant</name>
    <dbReference type="NCBI Taxonomy" id="609295"/>
    <lineage>
        <taxon>Eukaryota</taxon>
        <taxon>Metazoa</taxon>
        <taxon>Ecdysozoa</taxon>
        <taxon>Arthropoda</taxon>
        <taxon>Hexapoda</taxon>
        <taxon>Insecta</taxon>
        <taxon>Pterygota</taxon>
        <taxon>Neoptera</taxon>
        <taxon>Endopterygota</taxon>
        <taxon>Hymenoptera</taxon>
        <taxon>Apocrita</taxon>
        <taxon>Aculeata</taxon>
        <taxon>Formicoidea</taxon>
        <taxon>Formicidae</taxon>
        <taxon>Ponerinae</taxon>
        <taxon>Ponerini</taxon>
        <taxon>Dinoponera</taxon>
    </lineage>
</organism>
<evidence type="ECO:0000259" key="9">
    <source>
        <dbReference type="PROSITE" id="PS51082"/>
    </source>
</evidence>
<feature type="region of interest" description="Disordered" evidence="8">
    <location>
        <begin position="559"/>
        <end position="583"/>
    </location>
</feature>
<evidence type="ECO:0000256" key="5">
    <source>
        <dbReference type="ARBA" id="ARBA00023203"/>
    </source>
</evidence>
<dbReference type="GO" id="GO:0005856">
    <property type="term" value="C:cytoskeleton"/>
    <property type="evidence" value="ECO:0007669"/>
    <property type="project" value="UniProtKB-SubCell"/>
</dbReference>
<dbReference type="GO" id="GO:2000601">
    <property type="term" value="P:positive regulation of Arp2/3 complex-mediated actin nucleation"/>
    <property type="evidence" value="ECO:0007669"/>
    <property type="project" value="TreeGrafter"/>
</dbReference>
<feature type="region of interest" description="Disordered" evidence="8">
    <location>
        <begin position="246"/>
        <end position="279"/>
    </location>
</feature>
<dbReference type="Gene3D" id="1.20.5.340">
    <property type="match status" value="1"/>
</dbReference>
<keyword evidence="6 7" id="KW-0206">Cytoskeleton</keyword>
<dbReference type="PANTHER" id="PTHR12902:SF1">
    <property type="entry name" value="WISKOTT-ALDRICH SYNDROME PROTEIN FAMILY MEMBER"/>
    <property type="match status" value="1"/>
</dbReference>
<dbReference type="RefSeq" id="XP_014482858.1">
    <property type="nucleotide sequence ID" value="XM_014627372.1"/>
</dbReference>
<evidence type="ECO:0000256" key="3">
    <source>
        <dbReference type="ARBA" id="ARBA00022490"/>
    </source>
</evidence>